<protein>
    <recommendedName>
        <fullName evidence="5">Glycoside hydrolase family 95 protein</fullName>
    </recommendedName>
</protein>
<organism evidence="3 4">
    <name type="scientific">Prevotella illustrans</name>
    <dbReference type="NCBI Taxonomy" id="2800387"/>
    <lineage>
        <taxon>Bacteria</taxon>
        <taxon>Pseudomonadati</taxon>
        <taxon>Bacteroidota</taxon>
        <taxon>Bacteroidia</taxon>
        <taxon>Bacteroidales</taxon>
        <taxon>Prevotellaceae</taxon>
        <taxon>Prevotella</taxon>
    </lineage>
</organism>
<keyword evidence="4" id="KW-1185">Reference proteome</keyword>
<evidence type="ECO:0000313" key="3">
    <source>
        <dbReference type="EMBL" id="MBO1364404.1"/>
    </source>
</evidence>
<dbReference type="SUPFAM" id="SSF48208">
    <property type="entry name" value="Six-hairpin glycosidases"/>
    <property type="match status" value="1"/>
</dbReference>
<sequence>MHPPFQIDGNFGGTAGITEMLLQSHTGDIHLLPALPDAWASGRMTGIRTRANFVVDLSWNSARLTEALVQSHSGESCRLRYVDATLHFETVKGAVYKVRMLAGKQTAERLK</sequence>
<dbReference type="InterPro" id="IPR049053">
    <property type="entry name" value="AFCA-like_C"/>
</dbReference>
<evidence type="ECO:0000313" key="4">
    <source>
        <dbReference type="Proteomes" id="UP000664265"/>
    </source>
</evidence>
<dbReference type="Proteomes" id="UP000664265">
    <property type="component" value="Unassembled WGS sequence"/>
</dbReference>
<dbReference type="Pfam" id="PF21307">
    <property type="entry name" value="Glyco_hydro_95_C"/>
    <property type="match status" value="1"/>
</dbReference>
<dbReference type="PANTHER" id="PTHR31084">
    <property type="entry name" value="ALPHA-L-FUCOSIDASE 2"/>
    <property type="match status" value="1"/>
</dbReference>
<dbReference type="Pfam" id="PF22124">
    <property type="entry name" value="Glyco_hydro_95_cat"/>
    <property type="match status" value="1"/>
</dbReference>
<dbReference type="EMBL" id="JAERMS010000058">
    <property type="protein sequence ID" value="MBO1364404.1"/>
    <property type="molecule type" value="Genomic_DNA"/>
</dbReference>
<dbReference type="InterPro" id="IPR008928">
    <property type="entry name" value="6-hairpin_glycosidase_sf"/>
</dbReference>
<evidence type="ECO:0008006" key="5">
    <source>
        <dbReference type="Google" id="ProtNLM"/>
    </source>
</evidence>
<dbReference type="InterPro" id="IPR013780">
    <property type="entry name" value="Glyco_hydro_b"/>
</dbReference>
<dbReference type="InterPro" id="IPR054363">
    <property type="entry name" value="GH95_cat"/>
</dbReference>
<evidence type="ECO:0000259" key="1">
    <source>
        <dbReference type="Pfam" id="PF21307"/>
    </source>
</evidence>
<name>A0ABS3M8A1_9BACT</name>
<dbReference type="PANTHER" id="PTHR31084:SF0">
    <property type="entry name" value="ALPHA-L-FUCOSIDASE 2"/>
    <property type="match status" value="1"/>
</dbReference>
<comment type="caution">
    <text evidence="3">The sequence shown here is derived from an EMBL/GenBank/DDBJ whole genome shotgun (WGS) entry which is preliminary data.</text>
</comment>
<accession>A0ABS3M8A1</accession>
<feature type="domain" description="Glycosyl hydrolase family 95 catalytic" evidence="2">
    <location>
        <begin position="2"/>
        <end position="21"/>
    </location>
</feature>
<dbReference type="Gene3D" id="2.60.40.1180">
    <property type="entry name" value="Golgi alpha-mannosidase II"/>
    <property type="match status" value="1"/>
</dbReference>
<evidence type="ECO:0000259" key="2">
    <source>
        <dbReference type="Pfam" id="PF22124"/>
    </source>
</evidence>
<gene>
    <name evidence="3" type="ORF">JHU38_11630</name>
</gene>
<feature type="domain" description="Alpha fucosidase A-like C-terminal" evidence="1">
    <location>
        <begin position="23"/>
        <end position="90"/>
    </location>
</feature>
<proteinExistence type="predicted"/>
<reference evidence="3 4" key="1">
    <citation type="submission" date="2021-01" db="EMBL/GenBank/DDBJ databases">
        <title>Prevotella A2931 sp. nov.</title>
        <authorList>
            <person name="Buhl M."/>
            <person name="Oberhettinger P."/>
        </authorList>
    </citation>
    <scope>NUCLEOTIDE SEQUENCE [LARGE SCALE GENOMIC DNA]</scope>
    <source>
        <strain evidence="3 4">A2931</strain>
    </source>
</reference>